<organism evidence="7 8">
    <name type="scientific">Caerostris darwini</name>
    <dbReference type="NCBI Taxonomy" id="1538125"/>
    <lineage>
        <taxon>Eukaryota</taxon>
        <taxon>Metazoa</taxon>
        <taxon>Ecdysozoa</taxon>
        <taxon>Arthropoda</taxon>
        <taxon>Chelicerata</taxon>
        <taxon>Arachnida</taxon>
        <taxon>Araneae</taxon>
        <taxon>Araneomorphae</taxon>
        <taxon>Entelegynae</taxon>
        <taxon>Araneoidea</taxon>
        <taxon>Araneidae</taxon>
        <taxon>Caerostris</taxon>
    </lineage>
</organism>
<dbReference type="InterPro" id="IPR050654">
    <property type="entry name" value="AChE-related_enzymes"/>
</dbReference>
<feature type="domain" description="Carboxylesterase type B" evidence="6">
    <location>
        <begin position="1"/>
        <end position="339"/>
    </location>
</feature>
<dbReference type="GO" id="GO:0005615">
    <property type="term" value="C:extracellular space"/>
    <property type="evidence" value="ECO:0007669"/>
    <property type="project" value="TreeGrafter"/>
</dbReference>
<comment type="caution">
    <text evidence="7">The sequence shown here is derived from an EMBL/GenBank/DDBJ whole genome shotgun (WGS) entry which is preliminary data.</text>
</comment>
<keyword evidence="3 5" id="KW-0378">Hydrolase</keyword>
<dbReference type="AlphaFoldDB" id="A0AAV4UEL0"/>
<dbReference type="GO" id="GO:0003990">
    <property type="term" value="F:acetylcholinesterase activity"/>
    <property type="evidence" value="ECO:0007669"/>
    <property type="project" value="TreeGrafter"/>
</dbReference>
<dbReference type="GO" id="GO:0006581">
    <property type="term" value="P:acetylcholine catabolic process"/>
    <property type="evidence" value="ECO:0007669"/>
    <property type="project" value="TreeGrafter"/>
</dbReference>
<evidence type="ECO:0000256" key="3">
    <source>
        <dbReference type="ARBA" id="ARBA00022801"/>
    </source>
</evidence>
<dbReference type="InterPro" id="IPR019826">
    <property type="entry name" value="Carboxylesterase_B_AS"/>
</dbReference>
<comment type="similarity">
    <text evidence="1 5">Belongs to the type-B carboxylesterase/lipase family.</text>
</comment>
<keyword evidence="2" id="KW-0719">Serine esterase</keyword>
<keyword evidence="4" id="KW-0325">Glycoprotein</keyword>
<protein>
    <recommendedName>
        <fullName evidence="5">Carboxylic ester hydrolase</fullName>
        <ecNumber evidence="5">3.1.1.-</ecNumber>
    </recommendedName>
</protein>
<sequence>MYDMVMALQWVNDNIEYFGGDKSSITIFGQSSGSIAVSLLCVSPLTKGLFSKAIMESGSAILMNNNNLQPNLQLSQRLAEAVECASDDNTIEDDPDGVVGCLREQNATHLAYVLWSFNSTSTIVFLPQYGDEFLPNNAVDDIREGNFHNVPLFIGNVKDEGSLLATTEYQEIFGFFGYKDPEINKTFAESMLLNTFSNYTDPQKYVDYYLKGVPDDDYDQIRKQVYTAAGDVLILCETVYFAECYAEQYNDVYYYFFIHRPSNSLFAPWMGAVHFDEVQFVFGKPLRKPEGYQKNEVSLSKKMMTIWSNFAKYGHPGTHLYWPKYTKENHTYVYMDVYPSIVETIFGTGPHLENCNFLRSHFGF</sequence>
<evidence type="ECO:0000256" key="4">
    <source>
        <dbReference type="ARBA" id="ARBA00023180"/>
    </source>
</evidence>
<evidence type="ECO:0000256" key="1">
    <source>
        <dbReference type="ARBA" id="ARBA00005964"/>
    </source>
</evidence>
<dbReference type="Gene3D" id="3.40.50.1820">
    <property type="entry name" value="alpha/beta hydrolase"/>
    <property type="match status" value="1"/>
</dbReference>
<evidence type="ECO:0000313" key="8">
    <source>
        <dbReference type="Proteomes" id="UP001054837"/>
    </source>
</evidence>
<dbReference type="EMBL" id="BPLQ01011151">
    <property type="protein sequence ID" value="GIY55995.1"/>
    <property type="molecule type" value="Genomic_DNA"/>
</dbReference>
<keyword evidence="8" id="KW-1185">Reference proteome</keyword>
<evidence type="ECO:0000256" key="2">
    <source>
        <dbReference type="ARBA" id="ARBA00022487"/>
    </source>
</evidence>
<evidence type="ECO:0000256" key="5">
    <source>
        <dbReference type="RuleBase" id="RU361235"/>
    </source>
</evidence>
<dbReference type="GO" id="GO:0005886">
    <property type="term" value="C:plasma membrane"/>
    <property type="evidence" value="ECO:0007669"/>
    <property type="project" value="TreeGrafter"/>
</dbReference>
<name>A0AAV4UEL0_9ARAC</name>
<evidence type="ECO:0000259" key="6">
    <source>
        <dbReference type="Pfam" id="PF00135"/>
    </source>
</evidence>
<dbReference type="PROSITE" id="PS00122">
    <property type="entry name" value="CARBOXYLESTERASE_B_1"/>
    <property type="match status" value="1"/>
</dbReference>
<accession>A0AAV4UEL0</accession>
<dbReference type="Pfam" id="PF00135">
    <property type="entry name" value="COesterase"/>
    <property type="match status" value="1"/>
</dbReference>
<gene>
    <name evidence="7" type="ORF">CDAR_516891</name>
</gene>
<dbReference type="SUPFAM" id="SSF53474">
    <property type="entry name" value="alpha/beta-Hydrolases"/>
    <property type="match status" value="1"/>
</dbReference>
<dbReference type="InterPro" id="IPR002018">
    <property type="entry name" value="CarbesteraseB"/>
</dbReference>
<dbReference type="PANTHER" id="PTHR43918">
    <property type="entry name" value="ACETYLCHOLINESTERASE"/>
    <property type="match status" value="1"/>
</dbReference>
<dbReference type="GO" id="GO:0019695">
    <property type="term" value="P:choline metabolic process"/>
    <property type="evidence" value="ECO:0007669"/>
    <property type="project" value="TreeGrafter"/>
</dbReference>
<dbReference type="InterPro" id="IPR029058">
    <property type="entry name" value="AB_hydrolase_fold"/>
</dbReference>
<dbReference type="EC" id="3.1.1.-" evidence="5"/>
<dbReference type="PANTHER" id="PTHR43918:SF4">
    <property type="entry name" value="CARBOXYLIC ESTER HYDROLASE"/>
    <property type="match status" value="1"/>
</dbReference>
<reference evidence="7 8" key="1">
    <citation type="submission" date="2021-06" db="EMBL/GenBank/DDBJ databases">
        <title>Caerostris darwini draft genome.</title>
        <authorList>
            <person name="Kono N."/>
            <person name="Arakawa K."/>
        </authorList>
    </citation>
    <scope>NUCLEOTIDE SEQUENCE [LARGE SCALE GENOMIC DNA]</scope>
</reference>
<evidence type="ECO:0000313" key="7">
    <source>
        <dbReference type="EMBL" id="GIY55995.1"/>
    </source>
</evidence>
<proteinExistence type="inferred from homology"/>
<dbReference type="Proteomes" id="UP001054837">
    <property type="component" value="Unassembled WGS sequence"/>
</dbReference>